<dbReference type="AlphaFoldDB" id="A0A1S1YYW9"/>
<keyword evidence="10" id="KW-1185">Reference proteome</keyword>
<keyword evidence="3 6" id="KW-0732">Signal</keyword>
<feature type="domain" description="SusD-like N-terminal" evidence="8">
    <location>
        <begin position="26"/>
        <end position="233"/>
    </location>
</feature>
<evidence type="ECO:0008006" key="11">
    <source>
        <dbReference type="Google" id="ProtNLM"/>
    </source>
</evidence>
<dbReference type="GO" id="GO:0009279">
    <property type="term" value="C:cell outer membrane"/>
    <property type="evidence" value="ECO:0007669"/>
    <property type="project" value="UniProtKB-SubCell"/>
</dbReference>
<evidence type="ECO:0000256" key="1">
    <source>
        <dbReference type="ARBA" id="ARBA00004442"/>
    </source>
</evidence>
<evidence type="ECO:0000313" key="10">
    <source>
        <dbReference type="Proteomes" id="UP000179797"/>
    </source>
</evidence>
<dbReference type="RefSeq" id="WP_044218402.1">
    <property type="nucleotide sequence ID" value="NZ_JRYR02000001.1"/>
</dbReference>
<dbReference type="Proteomes" id="UP000179797">
    <property type="component" value="Unassembled WGS sequence"/>
</dbReference>
<evidence type="ECO:0000313" key="9">
    <source>
        <dbReference type="EMBL" id="OHX66197.1"/>
    </source>
</evidence>
<gene>
    <name evidence="9" type="ORF">NH26_07455</name>
</gene>
<dbReference type="STRING" id="915059.NH26_07455"/>
<name>A0A1S1YYW9_FLAPC</name>
<dbReference type="EMBL" id="JRYR02000001">
    <property type="protein sequence ID" value="OHX66197.1"/>
    <property type="molecule type" value="Genomic_DNA"/>
</dbReference>
<keyword evidence="5" id="KW-0998">Cell outer membrane</keyword>
<dbReference type="InterPro" id="IPR012944">
    <property type="entry name" value="SusD_RagB_dom"/>
</dbReference>
<dbReference type="InterPro" id="IPR011990">
    <property type="entry name" value="TPR-like_helical_dom_sf"/>
</dbReference>
<comment type="similarity">
    <text evidence="2">Belongs to the SusD family.</text>
</comment>
<comment type="subcellular location">
    <subcellularLocation>
        <location evidence="1">Cell outer membrane</location>
    </subcellularLocation>
</comment>
<evidence type="ECO:0000256" key="5">
    <source>
        <dbReference type="ARBA" id="ARBA00023237"/>
    </source>
</evidence>
<sequence>MKLKNILVAGTMALSSLMMSTSCSNFLDINPTDAQTSDTFFSTSVEARQALNGIYEKLRSDYNATIPNNNALLELTLGDDAYVGGASSGTDMLWLQQMMRFQALTNSEAAQQSWNKCYGAIQRSNTLLANYDQINFKSNEEDLKNNYKGEATYLRGHFYFELVRYFENIPLITEPLVGDSWQSVEQGEPSVVYAQIAKDMQDAIALMAEEIPANEAGRLTKYAAMSELVKVYLFYTGFYGQTELPVEGGTAITKADATQMAKDVINSGRFTLATNYADLFNENGNYNPEVIFEIAFANTGSGDWGDYSYGNIMCQMAGPRAHNGPTFAQGWGFIAPSRDLEQSFEAGDARLGSTIKYAKDLIDEVGSVHEPHFNYTGMHSNKYTTHTWNQAEVNVELNWAQNYHYIRLADVYLMAAELMVDTDPAMATQYVNVVRRRAGLADISLVSLADIQQERRVELAFEGHRYFDVLRRGLDAAKTELDVTNYTLTPPTDTDAQYINDQGQNLTGDIAADPTVFEINFDKAKRGFLPIPQVEIDLHPLLKQNAGY</sequence>
<evidence type="ECO:0000256" key="6">
    <source>
        <dbReference type="SAM" id="SignalP"/>
    </source>
</evidence>
<feature type="chain" id="PRO_5010265932" description="RagB/SusD family nutrient uptake outer membrane protein" evidence="6">
    <location>
        <begin position="21"/>
        <end position="548"/>
    </location>
</feature>
<evidence type="ECO:0000259" key="7">
    <source>
        <dbReference type="Pfam" id="PF07980"/>
    </source>
</evidence>
<feature type="domain" description="RagB/SusD" evidence="7">
    <location>
        <begin position="373"/>
        <end position="548"/>
    </location>
</feature>
<dbReference type="SUPFAM" id="SSF48452">
    <property type="entry name" value="TPR-like"/>
    <property type="match status" value="1"/>
</dbReference>
<accession>A0A1S1YYW9</accession>
<evidence type="ECO:0000256" key="2">
    <source>
        <dbReference type="ARBA" id="ARBA00006275"/>
    </source>
</evidence>
<dbReference type="Pfam" id="PF07980">
    <property type="entry name" value="SusD_RagB"/>
    <property type="match status" value="1"/>
</dbReference>
<dbReference type="PROSITE" id="PS51257">
    <property type="entry name" value="PROKAR_LIPOPROTEIN"/>
    <property type="match status" value="1"/>
</dbReference>
<dbReference type="OrthoDB" id="9792139at2"/>
<proteinExistence type="inferred from homology"/>
<keyword evidence="4" id="KW-0472">Membrane</keyword>
<evidence type="ECO:0000256" key="3">
    <source>
        <dbReference type="ARBA" id="ARBA00022729"/>
    </source>
</evidence>
<feature type="signal peptide" evidence="6">
    <location>
        <begin position="1"/>
        <end position="20"/>
    </location>
</feature>
<comment type="caution">
    <text evidence="9">The sequence shown here is derived from an EMBL/GenBank/DDBJ whole genome shotgun (WGS) entry which is preliminary data.</text>
</comment>
<dbReference type="InterPro" id="IPR033985">
    <property type="entry name" value="SusD-like_N"/>
</dbReference>
<reference evidence="9 10" key="1">
    <citation type="journal article" date="2012" name="Int. J. Syst. Evol. Microbiol.">
        <title>Flammeovirga pacifica sp. nov., isolated from deep-sea sediment.</title>
        <authorList>
            <person name="Xu H."/>
            <person name="Fu Y."/>
            <person name="Yang N."/>
            <person name="Ding Z."/>
            <person name="Lai Q."/>
            <person name="Zeng R."/>
        </authorList>
    </citation>
    <scope>NUCLEOTIDE SEQUENCE [LARGE SCALE GENOMIC DNA]</scope>
    <source>
        <strain evidence="10">DSM 24597 / LMG 26175 / WPAGA1</strain>
    </source>
</reference>
<dbReference type="Gene3D" id="1.25.40.390">
    <property type="match status" value="1"/>
</dbReference>
<dbReference type="Pfam" id="PF14322">
    <property type="entry name" value="SusD-like_3"/>
    <property type="match status" value="1"/>
</dbReference>
<protein>
    <recommendedName>
        <fullName evidence="11">RagB/SusD family nutrient uptake outer membrane protein</fullName>
    </recommendedName>
</protein>
<evidence type="ECO:0000259" key="8">
    <source>
        <dbReference type="Pfam" id="PF14322"/>
    </source>
</evidence>
<organism evidence="9 10">
    <name type="scientific">Flammeovirga pacifica</name>
    <dbReference type="NCBI Taxonomy" id="915059"/>
    <lineage>
        <taxon>Bacteria</taxon>
        <taxon>Pseudomonadati</taxon>
        <taxon>Bacteroidota</taxon>
        <taxon>Cytophagia</taxon>
        <taxon>Cytophagales</taxon>
        <taxon>Flammeovirgaceae</taxon>
        <taxon>Flammeovirga</taxon>
    </lineage>
</organism>
<evidence type="ECO:0000256" key="4">
    <source>
        <dbReference type="ARBA" id="ARBA00023136"/>
    </source>
</evidence>